<name>A0A495QNF7_9ACTN</name>
<keyword evidence="2" id="KW-1185">Reference proteome</keyword>
<organism evidence="1 2">
    <name type="scientific">Actinomadura pelletieri DSM 43383</name>
    <dbReference type="NCBI Taxonomy" id="1120940"/>
    <lineage>
        <taxon>Bacteria</taxon>
        <taxon>Bacillati</taxon>
        <taxon>Actinomycetota</taxon>
        <taxon>Actinomycetes</taxon>
        <taxon>Streptosporangiales</taxon>
        <taxon>Thermomonosporaceae</taxon>
        <taxon>Actinomadura</taxon>
    </lineage>
</organism>
<dbReference type="EMBL" id="RBWU01000003">
    <property type="protein sequence ID" value="RKS74466.1"/>
    <property type="molecule type" value="Genomic_DNA"/>
</dbReference>
<protein>
    <submittedName>
        <fullName evidence="1">Uncharacterized protein</fullName>
    </submittedName>
</protein>
<accession>A0A495QNF7</accession>
<evidence type="ECO:0000313" key="1">
    <source>
        <dbReference type="EMBL" id="RKS74466.1"/>
    </source>
</evidence>
<comment type="caution">
    <text evidence="1">The sequence shown here is derived from an EMBL/GenBank/DDBJ whole genome shotgun (WGS) entry which is preliminary data.</text>
</comment>
<sequence length="234" mass="24907">MLHRFGSPYGSLRDQVLASLEPAFGRDRRPSGRRGVAVGAEVSGQGGFGFVSMGVHATFGPGGPPSSWTAVRSLHRFGSPCGSLRDQVLASLEPAFGRDRRPSGRRGVAMGAGGGGQGGVGFVSMGVHSTFGPGGPPSSCTAVRSVHRFGSPCGSLRDQVSRRLETCLRTRSQTLRLLRGCGGGWGRWVRWGRLRVHGGALLLRPWRASGVVHCHKLRACPFERPVWTLRSLIG</sequence>
<dbReference type="Proteomes" id="UP000274601">
    <property type="component" value="Unassembled WGS sequence"/>
</dbReference>
<reference evidence="1 2" key="1">
    <citation type="submission" date="2018-10" db="EMBL/GenBank/DDBJ databases">
        <title>Genomic Encyclopedia of Archaeal and Bacterial Type Strains, Phase II (KMG-II): from individual species to whole genera.</title>
        <authorList>
            <person name="Goeker M."/>
        </authorList>
    </citation>
    <scope>NUCLEOTIDE SEQUENCE [LARGE SCALE GENOMIC DNA]</scope>
    <source>
        <strain evidence="1 2">DSM 43383</strain>
    </source>
</reference>
<proteinExistence type="predicted"/>
<dbReference type="AlphaFoldDB" id="A0A495QNF7"/>
<evidence type="ECO:0000313" key="2">
    <source>
        <dbReference type="Proteomes" id="UP000274601"/>
    </source>
</evidence>
<gene>
    <name evidence="1" type="ORF">BZB76_2980</name>
</gene>